<dbReference type="PANTHER" id="PTHR32057:SF14">
    <property type="entry name" value="PROTEIN ADENYLYLTRANSFERASE SELO, MITOCHONDRIAL"/>
    <property type="match status" value="1"/>
</dbReference>
<dbReference type="GO" id="GO:0070733">
    <property type="term" value="F:AMPylase activity"/>
    <property type="evidence" value="ECO:0007669"/>
    <property type="project" value="TreeGrafter"/>
</dbReference>
<sequence>MTDGRYILNVLKETGTSRFSRSLTPDKMVSTLQRAIGLAEESDDKEEKLLSFHTPRIISQGSHFAYTVPEKRPHYKTLLKSSLTHQDLNLRMDENLEQFLSGENIFYDQDKGIFPYSMVYAGFQFGQFAGQLGDGRVVNLFDLKDSEGNWQTLQIKGSGLTPFSRFADGKAVVRSSIREFIISEALHNIGIPSSRSLQLTSLPGTKAFRGSLREPCAVVCRVAPSWLRLGNFDLFRWRPNLKGLLDLTHYAIDEVFSGGKNFPKDTDINIFRKDFFPDGVIDQSSVEKPLVEGSTVYDQFYRHVVSLNAKCVAHWQAYGFMNGVLNTDNTSIMGLSMDFGPFNILDELKPDFTPNHDDIGRRYSFENQPSAIWWNLAMFGHDLAVLLGAGPGHIDKILAMKKQTGQLPEEMEREFVGRANKIIPLVGNEYKYTFLTEYANLMGKRLGIDLNLSPNLTTFNEIDTQSQKVKDFMSTVVEPLLNLLQSTRVDYNQFFVKLQNFNGSFFRKNGISGLSREFLALFFNKEDLQELEEYQKNEIDINADSGGVRILQEDLKTLTTWAKKYSELVTDQSQRLGVARAVNPLFTPRSWMFDEVIDDLTDVQRSELSDPKAKVDTSLLQKLYLMSSYPYDSSKWNDSLRPDAQERWTNFEHENLEEKILQQASCSS</sequence>
<evidence type="ECO:0000256" key="9">
    <source>
        <dbReference type="ARBA" id="ARBA00031547"/>
    </source>
</evidence>
<dbReference type="OrthoDB" id="10254721at2759"/>
<dbReference type="PANTHER" id="PTHR32057">
    <property type="entry name" value="PROTEIN ADENYLYLTRANSFERASE SELO, MITOCHONDRIAL"/>
    <property type="match status" value="1"/>
</dbReference>
<dbReference type="AlphaFoldDB" id="A0A8J2WWF7"/>
<dbReference type="Pfam" id="PF02696">
    <property type="entry name" value="SelO"/>
    <property type="match status" value="1"/>
</dbReference>
<evidence type="ECO:0000256" key="1">
    <source>
        <dbReference type="ARBA" id="ARBA00001946"/>
    </source>
</evidence>
<evidence type="ECO:0000256" key="8">
    <source>
        <dbReference type="ARBA" id="ARBA00022842"/>
    </source>
</evidence>
<evidence type="ECO:0000256" key="7">
    <source>
        <dbReference type="ARBA" id="ARBA00022840"/>
    </source>
</evidence>
<dbReference type="GO" id="GO:0046872">
    <property type="term" value="F:metal ion binding"/>
    <property type="evidence" value="ECO:0007669"/>
    <property type="project" value="UniProtKB-KW"/>
</dbReference>
<dbReference type="EMBL" id="HG316455">
    <property type="protein sequence ID" value="CDF88229.1"/>
    <property type="molecule type" value="Genomic_DNA"/>
</dbReference>
<evidence type="ECO:0000313" key="10">
    <source>
        <dbReference type="EMBL" id="CDF88229.1"/>
    </source>
</evidence>
<evidence type="ECO:0000256" key="3">
    <source>
        <dbReference type="ARBA" id="ARBA00022679"/>
    </source>
</evidence>
<accession>A0A8J2WWF7</accession>
<keyword evidence="4" id="KW-0548">Nucleotidyltransferase</keyword>
<comment type="similarity">
    <text evidence="2">Belongs to the SELO family.</text>
</comment>
<proteinExistence type="inferred from homology"/>
<dbReference type="InterPro" id="IPR003846">
    <property type="entry name" value="SelO"/>
</dbReference>
<reference evidence="11" key="1">
    <citation type="journal article" date="2013" name="Genome Announc.">
        <title>Genome sequence of the food spoilage yeast Zygosaccharomyces bailii CLIB 213(T).</title>
        <authorList>
            <person name="Galeote V."/>
            <person name="Bigey F."/>
            <person name="Devillers H."/>
            <person name="Neuveglise C."/>
            <person name="Dequin S."/>
        </authorList>
    </citation>
    <scope>NUCLEOTIDE SEQUENCE [LARGE SCALE GENOMIC DNA]</scope>
    <source>
        <strain evidence="11">CLIB 213 / ATCC 58445 / CBS 680 / CCRC 21525 / NBRC 1098 / NCYC 1416 / NRRL Y-2227</strain>
    </source>
</reference>
<keyword evidence="6" id="KW-0547">Nucleotide-binding</keyword>
<protein>
    <recommendedName>
        <fullName evidence="9">Selenoprotein O</fullName>
    </recommendedName>
</protein>
<keyword evidence="8" id="KW-0460">Magnesium</keyword>
<comment type="cofactor">
    <cofactor evidence="1">
        <name>Mg(2+)</name>
        <dbReference type="ChEBI" id="CHEBI:18420"/>
    </cofactor>
</comment>
<organism evidence="10 11">
    <name type="scientific">Zygosaccharomyces bailii (strain CLIB 213 / ATCC 58445 / CBS 680 / BCRC 21525 / NBRC 1098 / NCYC 1416 / NRRL Y-2227)</name>
    <dbReference type="NCBI Taxonomy" id="1333698"/>
    <lineage>
        <taxon>Eukaryota</taxon>
        <taxon>Fungi</taxon>
        <taxon>Dikarya</taxon>
        <taxon>Ascomycota</taxon>
        <taxon>Saccharomycotina</taxon>
        <taxon>Saccharomycetes</taxon>
        <taxon>Saccharomycetales</taxon>
        <taxon>Saccharomycetaceae</taxon>
        <taxon>Zygosaccharomyces</taxon>
    </lineage>
</organism>
<keyword evidence="7" id="KW-0067">ATP-binding</keyword>
<evidence type="ECO:0000256" key="4">
    <source>
        <dbReference type="ARBA" id="ARBA00022695"/>
    </source>
</evidence>
<keyword evidence="11" id="KW-1185">Reference proteome</keyword>
<evidence type="ECO:0000256" key="2">
    <source>
        <dbReference type="ARBA" id="ARBA00009747"/>
    </source>
</evidence>
<keyword evidence="5" id="KW-0479">Metal-binding</keyword>
<gene>
    <name evidence="10" type="ORF">BN860_05204g</name>
</gene>
<evidence type="ECO:0000256" key="6">
    <source>
        <dbReference type="ARBA" id="ARBA00022741"/>
    </source>
</evidence>
<dbReference type="GO" id="GO:0005524">
    <property type="term" value="F:ATP binding"/>
    <property type="evidence" value="ECO:0007669"/>
    <property type="project" value="UniProtKB-KW"/>
</dbReference>
<dbReference type="GO" id="GO:0005739">
    <property type="term" value="C:mitochondrion"/>
    <property type="evidence" value="ECO:0007669"/>
    <property type="project" value="TreeGrafter"/>
</dbReference>
<evidence type="ECO:0000313" key="11">
    <source>
        <dbReference type="Proteomes" id="UP000019375"/>
    </source>
</evidence>
<dbReference type="Proteomes" id="UP000019375">
    <property type="component" value="Unassembled WGS sequence"/>
</dbReference>
<name>A0A8J2WWF7_ZYGB2</name>
<keyword evidence="3" id="KW-0808">Transferase</keyword>
<evidence type="ECO:0000256" key="5">
    <source>
        <dbReference type="ARBA" id="ARBA00022723"/>
    </source>
</evidence>